<dbReference type="EMBL" id="LCNM01000001">
    <property type="protein sequence ID" value="KKU57019.1"/>
    <property type="molecule type" value="Genomic_DNA"/>
</dbReference>
<evidence type="ECO:0000256" key="1">
    <source>
        <dbReference type="ARBA" id="ARBA00006739"/>
    </source>
</evidence>
<keyword evidence="4" id="KW-0812">Transmembrane</keyword>
<dbReference type="InterPro" id="IPR001173">
    <property type="entry name" value="Glyco_trans_2-like"/>
</dbReference>
<accession>A0A0G1RI77</accession>
<reference evidence="6 7" key="1">
    <citation type="journal article" date="2015" name="Nature">
        <title>rRNA introns, odd ribosomes, and small enigmatic genomes across a large radiation of phyla.</title>
        <authorList>
            <person name="Brown C.T."/>
            <person name="Hug L.A."/>
            <person name="Thomas B.C."/>
            <person name="Sharon I."/>
            <person name="Castelle C.J."/>
            <person name="Singh A."/>
            <person name="Wilkins M.J."/>
            <person name="Williams K.H."/>
            <person name="Banfield J.F."/>
        </authorList>
    </citation>
    <scope>NUCLEOTIDE SEQUENCE [LARGE SCALE GENOMIC DNA]</scope>
</reference>
<dbReference type="Gene3D" id="3.90.550.10">
    <property type="entry name" value="Spore Coat Polysaccharide Biosynthesis Protein SpsA, Chain A"/>
    <property type="match status" value="1"/>
</dbReference>
<dbReference type="PANTHER" id="PTHR43630:SF1">
    <property type="entry name" value="POLY-BETA-1,6-N-ACETYL-D-GLUCOSAMINE SYNTHASE"/>
    <property type="match status" value="1"/>
</dbReference>
<gene>
    <name evidence="6" type="ORF">UX78_C0001G0072</name>
</gene>
<evidence type="ECO:0000256" key="2">
    <source>
        <dbReference type="ARBA" id="ARBA00022676"/>
    </source>
</evidence>
<dbReference type="GO" id="GO:0016757">
    <property type="term" value="F:glycosyltransferase activity"/>
    <property type="evidence" value="ECO:0007669"/>
    <property type="project" value="UniProtKB-KW"/>
</dbReference>
<name>A0A0G1RI77_9BACT</name>
<dbReference type="AlphaFoldDB" id="A0A0G1RI77"/>
<keyword evidence="3" id="KW-0808">Transferase</keyword>
<evidence type="ECO:0000256" key="4">
    <source>
        <dbReference type="SAM" id="Phobius"/>
    </source>
</evidence>
<feature type="transmembrane region" description="Helical" evidence="4">
    <location>
        <begin position="251"/>
        <end position="274"/>
    </location>
</feature>
<feature type="domain" description="Glycosyltransferase 2-like" evidence="5">
    <location>
        <begin position="10"/>
        <end position="115"/>
    </location>
</feature>
<evidence type="ECO:0000313" key="7">
    <source>
        <dbReference type="Proteomes" id="UP000034607"/>
    </source>
</evidence>
<protein>
    <submittedName>
        <fullName evidence="6">HmsR</fullName>
    </submittedName>
</protein>
<comment type="caution">
    <text evidence="6">The sequence shown here is derived from an EMBL/GenBank/DDBJ whole genome shotgun (WGS) entry which is preliminary data.</text>
</comment>
<evidence type="ECO:0000313" key="6">
    <source>
        <dbReference type="EMBL" id="KKU57019.1"/>
    </source>
</evidence>
<organism evidence="6 7">
    <name type="scientific">Candidatus Amesbacteria bacterium GW2011_GWA2_47_11</name>
    <dbReference type="NCBI Taxonomy" id="1618357"/>
    <lineage>
        <taxon>Bacteria</taxon>
        <taxon>Candidatus Amesiibacteriota</taxon>
    </lineage>
</organism>
<dbReference type="Proteomes" id="UP000034607">
    <property type="component" value="Unassembled WGS sequence"/>
</dbReference>
<dbReference type="InterPro" id="IPR029044">
    <property type="entry name" value="Nucleotide-diphossugar_trans"/>
</dbReference>
<keyword evidence="4" id="KW-0472">Membrane</keyword>
<keyword evidence="4" id="KW-1133">Transmembrane helix</keyword>
<dbReference type="PANTHER" id="PTHR43630">
    <property type="entry name" value="POLY-BETA-1,6-N-ACETYL-D-GLUCOSAMINE SYNTHASE"/>
    <property type="match status" value="1"/>
</dbReference>
<proteinExistence type="inferred from homology"/>
<evidence type="ECO:0000256" key="3">
    <source>
        <dbReference type="ARBA" id="ARBA00022679"/>
    </source>
</evidence>
<comment type="similarity">
    <text evidence="1">Belongs to the glycosyltransferase 2 family.</text>
</comment>
<evidence type="ECO:0000259" key="5">
    <source>
        <dbReference type="Pfam" id="PF00535"/>
    </source>
</evidence>
<keyword evidence="2" id="KW-0328">Glycosyltransferase</keyword>
<sequence length="302" mass="33997">MIPRLPKVIVAIPAYNEAANLPSLLSALLSQARPNFILLGIWVVSDGSTDDTVAKAQSFGHPVKTFAGRTRRGKFYRFNQIAARFNADILIQIDADVLITSDLTLSRLVSRFQKPAPPDLVSAYHLALPPVTGVEKAAYFGFRVWDHARVSLGEKALRYYCEGGLRAFSARFIHQFRLPPFPTSEDSYSFYYAVTRGFKVAFAPGVRVYIKLPSTLADYVRQMTRFLSAPDLLARSFPESVLRRYEVITPWVKITSFFAVFIASPLIGLSYIYLQLIARINKLFYRPRAAWDISPSTKTVSL</sequence>
<dbReference type="Pfam" id="PF00535">
    <property type="entry name" value="Glycos_transf_2"/>
    <property type="match status" value="1"/>
</dbReference>
<dbReference type="SUPFAM" id="SSF53448">
    <property type="entry name" value="Nucleotide-diphospho-sugar transferases"/>
    <property type="match status" value="1"/>
</dbReference>